<feature type="short sequence motif" description="Q motif" evidence="5">
    <location>
        <begin position="1"/>
        <end position="29"/>
    </location>
</feature>
<evidence type="ECO:0000313" key="10">
    <source>
        <dbReference type="EMBL" id="HFC91959.1"/>
    </source>
</evidence>
<dbReference type="PROSITE" id="PS51194">
    <property type="entry name" value="HELICASE_CTER"/>
    <property type="match status" value="1"/>
</dbReference>
<name>A0A7V2T1Z1_LEUMU</name>
<dbReference type="AlphaFoldDB" id="A0A7V2T1Z1"/>
<dbReference type="EMBL" id="DRMS01000160">
    <property type="protein sequence ID" value="HFC91959.1"/>
    <property type="molecule type" value="Genomic_DNA"/>
</dbReference>
<protein>
    <submittedName>
        <fullName evidence="10">DEAD/DEAH box helicase</fullName>
    </submittedName>
</protein>
<reference evidence="10" key="1">
    <citation type="journal article" date="2020" name="mSystems">
        <title>Genome- and Community-Level Interaction Insights into Carbon Utilization and Element Cycling Functions of Hydrothermarchaeota in Hydrothermal Sediment.</title>
        <authorList>
            <person name="Zhou Z."/>
            <person name="Liu Y."/>
            <person name="Xu W."/>
            <person name="Pan J."/>
            <person name="Luo Z.H."/>
            <person name="Li M."/>
        </authorList>
    </citation>
    <scope>NUCLEOTIDE SEQUENCE [LARGE SCALE GENOMIC DNA]</scope>
    <source>
        <strain evidence="10">HyVt-493</strain>
    </source>
</reference>
<dbReference type="InterPro" id="IPR011545">
    <property type="entry name" value="DEAD/DEAH_box_helicase_dom"/>
</dbReference>
<evidence type="ECO:0000256" key="1">
    <source>
        <dbReference type="ARBA" id="ARBA00022741"/>
    </source>
</evidence>
<sequence length="505" mass="57733">MSFSELKLQQDFVASITESGYQSPTELQSKLIPLITERKNVLVWSQTAAGKTGAFLIPAINYIIANPVEEKRGARILILTSRRDRVSQINHTLKRLASNHNMRFGFVVSGRPYQPQMRLMRRPLDLMIATPGRLNDLIDNNKADFSKLEMLIVDDLTTIYHKNMQNLLDKILAQTSDDCPTVAFIRDDKEVTPYVRALFPNAEEIKVAGDETNKPVQKKKKQSIHKPNNNRAVKKVATNPQKKIKLPEIEHIVHVADDYTHKIALMDHLLDEFAGESTVIYTSSLKSAEKLIDNLANHGHTAELVRNLSVDDIQSPDNAILLISDQCRVNIAHDHVQHILHFELPYNVNKYQQRLKRHQTKQNNSAIILADGRDYNALKTIEKILGSSLEQQVVPGLEPLKPFVSQRPAKQRTNSNNRKPQAQQNKNNRRKPQDNKTKGNKRLRKGGLHGRFEGIGQQRKRNPLRNRPSESNENWQSDFSEPKERSVKAKRVVIRYKDSKKTLLK</sequence>
<keyword evidence="4" id="KW-0067">ATP-binding</keyword>
<dbReference type="InterPro" id="IPR014001">
    <property type="entry name" value="Helicase_ATP-bd"/>
</dbReference>
<dbReference type="CDD" id="cd00268">
    <property type="entry name" value="DEADc"/>
    <property type="match status" value="1"/>
</dbReference>
<accession>A0A7V2T1Z1</accession>
<feature type="compositionally biased region" description="Polar residues" evidence="6">
    <location>
        <begin position="411"/>
        <end position="426"/>
    </location>
</feature>
<evidence type="ECO:0000256" key="6">
    <source>
        <dbReference type="SAM" id="MobiDB-lite"/>
    </source>
</evidence>
<dbReference type="GO" id="GO:0003676">
    <property type="term" value="F:nucleic acid binding"/>
    <property type="evidence" value="ECO:0007669"/>
    <property type="project" value="InterPro"/>
</dbReference>
<dbReference type="SMART" id="SM00487">
    <property type="entry name" value="DEXDc"/>
    <property type="match status" value="1"/>
</dbReference>
<feature type="compositionally biased region" description="Basic residues" evidence="6">
    <location>
        <begin position="438"/>
        <end position="448"/>
    </location>
</feature>
<dbReference type="PANTHER" id="PTHR24031">
    <property type="entry name" value="RNA HELICASE"/>
    <property type="match status" value="1"/>
</dbReference>
<feature type="compositionally biased region" description="Polar residues" evidence="6">
    <location>
        <begin position="469"/>
        <end position="479"/>
    </location>
</feature>
<feature type="domain" description="DEAD-box RNA helicase Q" evidence="9">
    <location>
        <begin position="1"/>
        <end position="29"/>
    </location>
</feature>
<proteinExistence type="predicted"/>
<feature type="region of interest" description="Disordered" evidence="6">
    <location>
        <begin position="211"/>
        <end position="236"/>
    </location>
</feature>
<dbReference type="GO" id="GO:0016787">
    <property type="term" value="F:hydrolase activity"/>
    <property type="evidence" value="ECO:0007669"/>
    <property type="project" value="UniProtKB-KW"/>
</dbReference>
<dbReference type="PROSITE" id="PS51195">
    <property type="entry name" value="Q_MOTIF"/>
    <property type="match status" value="1"/>
</dbReference>
<evidence type="ECO:0000256" key="2">
    <source>
        <dbReference type="ARBA" id="ARBA00022801"/>
    </source>
</evidence>
<keyword evidence="1" id="KW-0547">Nucleotide-binding</keyword>
<gene>
    <name evidence="10" type="ORF">ENJ51_04025</name>
</gene>
<dbReference type="Gene3D" id="3.40.50.300">
    <property type="entry name" value="P-loop containing nucleotide triphosphate hydrolases"/>
    <property type="match status" value="2"/>
</dbReference>
<evidence type="ECO:0000256" key="4">
    <source>
        <dbReference type="ARBA" id="ARBA00022840"/>
    </source>
</evidence>
<dbReference type="GO" id="GO:0005524">
    <property type="term" value="F:ATP binding"/>
    <property type="evidence" value="ECO:0007669"/>
    <property type="project" value="UniProtKB-KW"/>
</dbReference>
<evidence type="ECO:0000259" key="8">
    <source>
        <dbReference type="PROSITE" id="PS51194"/>
    </source>
</evidence>
<evidence type="ECO:0000259" key="9">
    <source>
        <dbReference type="PROSITE" id="PS51195"/>
    </source>
</evidence>
<dbReference type="Pfam" id="PF00270">
    <property type="entry name" value="DEAD"/>
    <property type="match status" value="1"/>
</dbReference>
<feature type="domain" description="Helicase C-terminal" evidence="8">
    <location>
        <begin position="265"/>
        <end position="401"/>
    </location>
</feature>
<dbReference type="PROSITE" id="PS51192">
    <property type="entry name" value="HELICASE_ATP_BIND_1"/>
    <property type="match status" value="1"/>
</dbReference>
<dbReference type="InterPro" id="IPR027417">
    <property type="entry name" value="P-loop_NTPase"/>
</dbReference>
<dbReference type="GO" id="GO:0003724">
    <property type="term" value="F:RNA helicase activity"/>
    <property type="evidence" value="ECO:0007669"/>
    <property type="project" value="InterPro"/>
</dbReference>
<evidence type="ECO:0000256" key="3">
    <source>
        <dbReference type="ARBA" id="ARBA00022806"/>
    </source>
</evidence>
<evidence type="ECO:0000259" key="7">
    <source>
        <dbReference type="PROSITE" id="PS51192"/>
    </source>
</evidence>
<dbReference type="SUPFAM" id="SSF52540">
    <property type="entry name" value="P-loop containing nucleoside triphosphate hydrolases"/>
    <property type="match status" value="2"/>
</dbReference>
<evidence type="ECO:0000256" key="5">
    <source>
        <dbReference type="PROSITE-ProRule" id="PRU00552"/>
    </source>
</evidence>
<dbReference type="InterPro" id="IPR014014">
    <property type="entry name" value="RNA_helicase_DEAD_Q_motif"/>
</dbReference>
<comment type="caution">
    <text evidence="10">The sequence shown here is derived from an EMBL/GenBank/DDBJ whole genome shotgun (WGS) entry which is preliminary data.</text>
</comment>
<feature type="domain" description="Helicase ATP-binding" evidence="7">
    <location>
        <begin position="32"/>
        <end position="184"/>
    </location>
</feature>
<keyword evidence="2" id="KW-0378">Hydrolase</keyword>
<dbReference type="InterPro" id="IPR044742">
    <property type="entry name" value="DEAD/DEAH_RhlB"/>
</dbReference>
<organism evidence="10">
    <name type="scientific">Leucothrix mucor</name>
    <dbReference type="NCBI Taxonomy" id="45248"/>
    <lineage>
        <taxon>Bacteria</taxon>
        <taxon>Pseudomonadati</taxon>
        <taxon>Pseudomonadota</taxon>
        <taxon>Gammaproteobacteria</taxon>
        <taxon>Thiotrichales</taxon>
        <taxon>Thiotrichaceae</taxon>
        <taxon>Leucothrix</taxon>
    </lineage>
</organism>
<feature type="region of interest" description="Disordered" evidence="6">
    <location>
        <begin position="399"/>
        <end position="491"/>
    </location>
</feature>
<dbReference type="InterPro" id="IPR001650">
    <property type="entry name" value="Helicase_C-like"/>
</dbReference>
<dbReference type="Proteomes" id="UP000885750">
    <property type="component" value="Unassembled WGS sequence"/>
</dbReference>
<keyword evidence="3 10" id="KW-0347">Helicase</keyword>